<gene>
    <name evidence="2" type="ORF">SCHPADRAFT_895781</name>
</gene>
<name>A0A0H2R2M8_9AGAM</name>
<protein>
    <submittedName>
        <fullName evidence="2">Uncharacterized protein</fullName>
    </submittedName>
</protein>
<accession>A0A0H2R2M8</accession>
<dbReference type="InParanoid" id="A0A0H2R2M8"/>
<organism evidence="2 3">
    <name type="scientific">Schizopora paradoxa</name>
    <dbReference type="NCBI Taxonomy" id="27342"/>
    <lineage>
        <taxon>Eukaryota</taxon>
        <taxon>Fungi</taxon>
        <taxon>Dikarya</taxon>
        <taxon>Basidiomycota</taxon>
        <taxon>Agaricomycotina</taxon>
        <taxon>Agaricomycetes</taxon>
        <taxon>Hymenochaetales</taxon>
        <taxon>Schizoporaceae</taxon>
        <taxon>Schizopora</taxon>
    </lineage>
</organism>
<evidence type="ECO:0000256" key="1">
    <source>
        <dbReference type="SAM" id="Phobius"/>
    </source>
</evidence>
<sequence length="101" mass="11329">MSVWDQILRRHVSICYKHAHKVAYVLLHIYWQTHALLLVLGLGASAKKAIVNFMHFGHSCGKIWAEVAAVEVAYPNAEATVPRFNGCTSAHVLLDKHRTNP</sequence>
<dbReference type="AlphaFoldDB" id="A0A0H2R2M8"/>
<keyword evidence="1" id="KW-0812">Transmembrane</keyword>
<proteinExistence type="predicted"/>
<dbReference type="EMBL" id="KQ086243">
    <property type="protein sequence ID" value="KLO06044.1"/>
    <property type="molecule type" value="Genomic_DNA"/>
</dbReference>
<evidence type="ECO:0000313" key="3">
    <source>
        <dbReference type="Proteomes" id="UP000053477"/>
    </source>
</evidence>
<keyword evidence="1" id="KW-1133">Transmembrane helix</keyword>
<feature type="transmembrane region" description="Helical" evidence="1">
    <location>
        <begin position="29"/>
        <end position="46"/>
    </location>
</feature>
<keyword evidence="1" id="KW-0472">Membrane</keyword>
<keyword evidence="3" id="KW-1185">Reference proteome</keyword>
<evidence type="ECO:0000313" key="2">
    <source>
        <dbReference type="EMBL" id="KLO06044.1"/>
    </source>
</evidence>
<dbReference type="Proteomes" id="UP000053477">
    <property type="component" value="Unassembled WGS sequence"/>
</dbReference>
<reference evidence="2 3" key="1">
    <citation type="submission" date="2015-04" db="EMBL/GenBank/DDBJ databases">
        <title>Complete genome sequence of Schizopora paradoxa KUC8140, a cosmopolitan wood degrader in East Asia.</title>
        <authorList>
            <consortium name="DOE Joint Genome Institute"/>
            <person name="Min B."/>
            <person name="Park H."/>
            <person name="Jang Y."/>
            <person name="Kim J.-J."/>
            <person name="Kim K.H."/>
            <person name="Pangilinan J."/>
            <person name="Lipzen A."/>
            <person name="Riley R."/>
            <person name="Grigoriev I.V."/>
            <person name="Spatafora J.W."/>
            <person name="Choi I.-G."/>
        </authorList>
    </citation>
    <scope>NUCLEOTIDE SEQUENCE [LARGE SCALE GENOMIC DNA]</scope>
    <source>
        <strain evidence="2 3">KUC8140</strain>
    </source>
</reference>